<evidence type="ECO:0000256" key="1">
    <source>
        <dbReference type="SAM" id="MobiDB-lite"/>
    </source>
</evidence>
<feature type="compositionally biased region" description="Pro residues" evidence="1">
    <location>
        <begin position="225"/>
        <end position="235"/>
    </location>
</feature>
<comment type="caution">
    <text evidence="3">The sequence shown here is derived from an EMBL/GenBank/DDBJ whole genome shotgun (WGS) entry which is preliminary data.</text>
</comment>
<feature type="region of interest" description="Disordered" evidence="1">
    <location>
        <begin position="225"/>
        <end position="250"/>
    </location>
</feature>
<feature type="region of interest" description="Disordered" evidence="1">
    <location>
        <begin position="1"/>
        <end position="20"/>
    </location>
</feature>
<name>A0A1Y2HSR0_9FUNG</name>
<feature type="region of interest" description="Disordered" evidence="1">
    <location>
        <begin position="119"/>
        <end position="144"/>
    </location>
</feature>
<evidence type="ECO:0000313" key="3">
    <source>
        <dbReference type="EMBL" id="ORZ37637.1"/>
    </source>
</evidence>
<sequence>RLSTLDGNQLQTCEPPPSGRFPPPFPAAERTCARCPTSLTARRVPVTPVTERSHFYLHGCLSVGENKACTWLDLPGGIPCLAKEVVTNGFVCNVAGQSMDGIDDLYSIVMAMGGNKDGGIAKDSPRKPVSGGGSTPVDISPSAAVGGGDGSRRWVFIAVPLLAFVGGLALGAALLIYRRRRRAERDRNFSQAVAYTPAPLPTHYNASQASPTLALSPIPLPTYSSPPVPSAPAPPTDADKPIPATPASLPRPMDTTGLSLIPLPLATDSTSAPESLQSLTDAWESLFIRIEHECTQAARAAVSAASSIPVVRAERKQRMITTMAQVWPALSTGASATGGQDDGLVERMREVMARMSAAYPTFELMGVAAAGVDVRTDAMVEYAASLPGVGVETRRVVKGMVWPGWFDGARQVVVVKARVVVE</sequence>
<keyword evidence="2" id="KW-0472">Membrane</keyword>
<reference evidence="3 4" key="1">
    <citation type="submission" date="2016-07" db="EMBL/GenBank/DDBJ databases">
        <title>Pervasive Adenine N6-methylation of Active Genes in Fungi.</title>
        <authorList>
            <consortium name="DOE Joint Genome Institute"/>
            <person name="Mondo S.J."/>
            <person name="Dannebaum R.O."/>
            <person name="Kuo R.C."/>
            <person name="Labutti K."/>
            <person name="Haridas S."/>
            <person name="Kuo A."/>
            <person name="Salamov A."/>
            <person name="Ahrendt S.R."/>
            <person name="Lipzen A."/>
            <person name="Sullivan W."/>
            <person name="Andreopoulos W.B."/>
            <person name="Clum A."/>
            <person name="Lindquist E."/>
            <person name="Daum C."/>
            <person name="Ramamoorthy G.K."/>
            <person name="Gryganskyi A."/>
            <person name="Culley D."/>
            <person name="Magnuson J.K."/>
            <person name="James T.Y."/>
            <person name="O'Malley M.A."/>
            <person name="Stajich J.E."/>
            <person name="Spatafora J.W."/>
            <person name="Visel A."/>
            <person name="Grigoriev I.V."/>
        </authorList>
    </citation>
    <scope>NUCLEOTIDE SEQUENCE [LARGE SCALE GENOMIC DNA]</scope>
    <source>
        <strain evidence="3 4">PL171</strain>
    </source>
</reference>
<feature type="transmembrane region" description="Helical" evidence="2">
    <location>
        <begin position="154"/>
        <end position="177"/>
    </location>
</feature>
<organism evidence="3 4">
    <name type="scientific">Catenaria anguillulae PL171</name>
    <dbReference type="NCBI Taxonomy" id="765915"/>
    <lineage>
        <taxon>Eukaryota</taxon>
        <taxon>Fungi</taxon>
        <taxon>Fungi incertae sedis</taxon>
        <taxon>Blastocladiomycota</taxon>
        <taxon>Blastocladiomycetes</taxon>
        <taxon>Blastocladiales</taxon>
        <taxon>Catenariaceae</taxon>
        <taxon>Catenaria</taxon>
    </lineage>
</organism>
<evidence type="ECO:0000313" key="4">
    <source>
        <dbReference type="Proteomes" id="UP000193411"/>
    </source>
</evidence>
<proteinExistence type="predicted"/>
<accession>A0A1Y2HSR0</accession>
<evidence type="ECO:0000256" key="2">
    <source>
        <dbReference type="SAM" id="Phobius"/>
    </source>
</evidence>
<feature type="compositionally biased region" description="Polar residues" evidence="1">
    <location>
        <begin position="1"/>
        <end position="12"/>
    </location>
</feature>
<feature type="non-terminal residue" evidence="3">
    <location>
        <position position="1"/>
    </location>
</feature>
<keyword evidence="2" id="KW-1133">Transmembrane helix</keyword>
<protein>
    <submittedName>
        <fullName evidence="3">Uncharacterized protein</fullName>
    </submittedName>
</protein>
<dbReference type="Proteomes" id="UP000193411">
    <property type="component" value="Unassembled WGS sequence"/>
</dbReference>
<gene>
    <name evidence="3" type="ORF">BCR44DRAFT_1430586</name>
</gene>
<keyword evidence="2" id="KW-0812">Transmembrane</keyword>
<dbReference type="EMBL" id="MCFL01000012">
    <property type="protein sequence ID" value="ORZ37637.1"/>
    <property type="molecule type" value="Genomic_DNA"/>
</dbReference>
<keyword evidence="4" id="KW-1185">Reference proteome</keyword>
<dbReference type="AlphaFoldDB" id="A0A1Y2HSR0"/>